<accession>A0AAD4PB19</accession>
<evidence type="ECO:0000313" key="1">
    <source>
        <dbReference type="EMBL" id="KAH6832272.1"/>
    </source>
</evidence>
<evidence type="ECO:0000313" key="2">
    <source>
        <dbReference type="Proteomes" id="UP001190926"/>
    </source>
</evidence>
<proteinExistence type="predicted"/>
<dbReference type="AlphaFoldDB" id="A0AAD4PB19"/>
<reference evidence="1 2" key="1">
    <citation type="journal article" date="2021" name="Nat. Commun.">
        <title>Incipient diploidization of the medicinal plant Perilla within 10,000 years.</title>
        <authorList>
            <person name="Zhang Y."/>
            <person name="Shen Q."/>
            <person name="Leng L."/>
            <person name="Zhang D."/>
            <person name="Chen S."/>
            <person name="Shi Y."/>
            <person name="Ning Z."/>
            <person name="Chen S."/>
        </authorList>
    </citation>
    <scope>NUCLEOTIDE SEQUENCE [LARGE SCALE GENOMIC DNA]</scope>
    <source>
        <strain evidence="2">cv. PC099</strain>
    </source>
</reference>
<dbReference type="EMBL" id="SDAM02000072">
    <property type="protein sequence ID" value="KAH6832272.1"/>
    <property type="molecule type" value="Genomic_DNA"/>
</dbReference>
<organism evidence="1 2">
    <name type="scientific">Perilla frutescens var. hirtella</name>
    <name type="common">Perilla citriodora</name>
    <name type="synonym">Perilla setoyensis</name>
    <dbReference type="NCBI Taxonomy" id="608512"/>
    <lineage>
        <taxon>Eukaryota</taxon>
        <taxon>Viridiplantae</taxon>
        <taxon>Streptophyta</taxon>
        <taxon>Embryophyta</taxon>
        <taxon>Tracheophyta</taxon>
        <taxon>Spermatophyta</taxon>
        <taxon>Magnoliopsida</taxon>
        <taxon>eudicotyledons</taxon>
        <taxon>Gunneridae</taxon>
        <taxon>Pentapetalae</taxon>
        <taxon>asterids</taxon>
        <taxon>lamiids</taxon>
        <taxon>Lamiales</taxon>
        <taxon>Lamiaceae</taxon>
        <taxon>Nepetoideae</taxon>
        <taxon>Elsholtzieae</taxon>
        <taxon>Perilla</taxon>
    </lineage>
</organism>
<keyword evidence="2" id="KW-1185">Reference proteome</keyword>
<dbReference type="Proteomes" id="UP001190926">
    <property type="component" value="Unassembled WGS sequence"/>
</dbReference>
<comment type="caution">
    <text evidence="1">The sequence shown here is derived from an EMBL/GenBank/DDBJ whole genome shotgun (WGS) entry which is preliminary data.</text>
</comment>
<name>A0AAD4PB19_PERFH</name>
<sequence length="154" mass="18474">MPRPIPIHQEMVYYNAVWMKEVEHAMFRRLGVLANYGVWVPGWHDQNKVVLRTRVRTLLYAIYDEVNIPEEEVEQKYEEWHERYNNFKWLLSRRGVRHDENLNFVFASDASWETFVQERPAVAAYMLKGECNWHDLRPLFESLEDSPDSGVESE</sequence>
<protein>
    <submittedName>
        <fullName evidence="1">Uncharacterized protein</fullName>
    </submittedName>
</protein>
<gene>
    <name evidence="1" type="ORF">C2S53_005621</name>
</gene>